<dbReference type="PROSITE" id="PS51084">
    <property type="entry name" value="HIT_2"/>
    <property type="match status" value="1"/>
</dbReference>
<keyword evidence="4" id="KW-1185">Reference proteome</keyword>
<dbReference type="InterPro" id="IPR011146">
    <property type="entry name" value="HIT-like"/>
</dbReference>
<dbReference type="Proteomes" id="UP001501671">
    <property type="component" value="Unassembled WGS sequence"/>
</dbReference>
<gene>
    <name evidence="3" type="ORF">GCM10023144_32520</name>
</gene>
<protein>
    <submittedName>
        <fullName evidence="3">HIT family protein</fullName>
    </submittedName>
</protein>
<comment type="caution">
    <text evidence="3">The sequence shown here is derived from an EMBL/GenBank/DDBJ whole genome shotgun (WGS) entry which is preliminary data.</text>
</comment>
<feature type="short sequence motif" description="Histidine triad motif" evidence="1">
    <location>
        <begin position="91"/>
        <end position="95"/>
    </location>
</feature>
<evidence type="ECO:0000313" key="3">
    <source>
        <dbReference type="EMBL" id="GAA4337186.1"/>
    </source>
</evidence>
<dbReference type="Gene3D" id="3.30.428.10">
    <property type="entry name" value="HIT-like"/>
    <property type="match status" value="1"/>
</dbReference>
<reference evidence="4" key="1">
    <citation type="journal article" date="2019" name="Int. J. Syst. Evol. Microbiol.">
        <title>The Global Catalogue of Microorganisms (GCM) 10K type strain sequencing project: providing services to taxonomists for standard genome sequencing and annotation.</title>
        <authorList>
            <consortium name="The Broad Institute Genomics Platform"/>
            <consortium name="The Broad Institute Genome Sequencing Center for Infectious Disease"/>
            <person name="Wu L."/>
            <person name="Ma J."/>
        </authorList>
    </citation>
    <scope>NUCLEOTIDE SEQUENCE [LARGE SCALE GENOMIC DNA]</scope>
    <source>
        <strain evidence="4">JCM 17666</strain>
    </source>
</reference>
<dbReference type="InterPro" id="IPR036265">
    <property type="entry name" value="HIT-like_sf"/>
</dbReference>
<dbReference type="EMBL" id="BAABFO010000016">
    <property type="protein sequence ID" value="GAA4337186.1"/>
    <property type="molecule type" value="Genomic_DNA"/>
</dbReference>
<dbReference type="SUPFAM" id="SSF54197">
    <property type="entry name" value="HIT-like"/>
    <property type="match status" value="1"/>
</dbReference>
<dbReference type="RefSeq" id="WP_345250918.1">
    <property type="nucleotide sequence ID" value="NZ_BAABFO010000016.1"/>
</dbReference>
<evidence type="ECO:0000313" key="4">
    <source>
        <dbReference type="Proteomes" id="UP001501671"/>
    </source>
</evidence>
<feature type="domain" description="HIT" evidence="2">
    <location>
        <begin position="5"/>
        <end position="106"/>
    </location>
</feature>
<evidence type="ECO:0000259" key="2">
    <source>
        <dbReference type="PROSITE" id="PS51084"/>
    </source>
</evidence>
<proteinExistence type="predicted"/>
<sequence length="150" mass="16852">MSSPTPCPLCAQASGAALWRNEALRVIAVDDPDYPGFTRVVWRRHVAEMTELAEAERDILMRAVFAVEAVQRAVLGPDKVNLASFGNVVPHLHWHVIPRWRDDRHFPDPVWAPPRVAAGAETAAWLERRARALRLLPVYYDRLGEALTGL</sequence>
<dbReference type="Pfam" id="PF01230">
    <property type="entry name" value="HIT"/>
    <property type="match status" value="1"/>
</dbReference>
<organism evidence="3 4">
    <name type="scientific">Pigmentiphaga soli</name>
    <dbReference type="NCBI Taxonomy" id="1007095"/>
    <lineage>
        <taxon>Bacteria</taxon>
        <taxon>Pseudomonadati</taxon>
        <taxon>Pseudomonadota</taxon>
        <taxon>Betaproteobacteria</taxon>
        <taxon>Burkholderiales</taxon>
        <taxon>Alcaligenaceae</taxon>
        <taxon>Pigmentiphaga</taxon>
    </lineage>
</organism>
<accession>A0ABP8HBY2</accession>
<evidence type="ECO:0000256" key="1">
    <source>
        <dbReference type="PROSITE-ProRule" id="PRU00464"/>
    </source>
</evidence>
<name>A0ABP8HBY2_9BURK</name>